<organism evidence="1">
    <name type="scientific">Arion vulgaris</name>
    <dbReference type="NCBI Taxonomy" id="1028688"/>
    <lineage>
        <taxon>Eukaryota</taxon>
        <taxon>Metazoa</taxon>
        <taxon>Spiralia</taxon>
        <taxon>Lophotrochozoa</taxon>
        <taxon>Mollusca</taxon>
        <taxon>Gastropoda</taxon>
        <taxon>Heterobranchia</taxon>
        <taxon>Euthyneura</taxon>
        <taxon>Panpulmonata</taxon>
        <taxon>Eupulmonata</taxon>
        <taxon>Stylommatophora</taxon>
        <taxon>Helicina</taxon>
        <taxon>Arionoidea</taxon>
        <taxon>Arionidae</taxon>
        <taxon>Arion</taxon>
    </lineage>
</organism>
<dbReference type="AlphaFoldDB" id="A0A0B6XYY4"/>
<gene>
    <name evidence="1" type="primary">ORF5082</name>
</gene>
<protein>
    <submittedName>
        <fullName evidence="1">Uncharacterized protein</fullName>
    </submittedName>
</protein>
<sequence length="76" mass="8862">MLVYTDWSAENALKNGGVEVYIEYTSNVRDIIRAHTEKFCHNLDAEAQAIKVAKEKLFQTKLDQKHVVILFLFFCR</sequence>
<accession>A0A0B6XYY4</accession>
<feature type="non-terminal residue" evidence="1">
    <location>
        <position position="76"/>
    </location>
</feature>
<name>A0A0B6XYY4_9EUPU</name>
<proteinExistence type="predicted"/>
<dbReference type="EMBL" id="HACG01001891">
    <property type="protein sequence ID" value="CEK48756.1"/>
    <property type="molecule type" value="Transcribed_RNA"/>
</dbReference>
<evidence type="ECO:0000313" key="1">
    <source>
        <dbReference type="EMBL" id="CEK48756.1"/>
    </source>
</evidence>
<reference evidence="1" key="1">
    <citation type="submission" date="2014-12" db="EMBL/GenBank/DDBJ databases">
        <title>Insight into the proteome of Arion vulgaris.</title>
        <authorList>
            <person name="Aradska J."/>
            <person name="Bulat T."/>
            <person name="Smidak R."/>
            <person name="Sarate P."/>
            <person name="Gangsoo J."/>
            <person name="Sialana F."/>
            <person name="Bilban M."/>
            <person name="Lubec G."/>
        </authorList>
    </citation>
    <scope>NUCLEOTIDE SEQUENCE</scope>
    <source>
        <tissue evidence="1">Skin</tissue>
    </source>
</reference>